<keyword evidence="4 7" id="KW-1133">Transmembrane helix</keyword>
<feature type="domain" description="MacB-like periplasmic core" evidence="9">
    <location>
        <begin position="22"/>
        <end position="231"/>
    </location>
</feature>
<proteinExistence type="inferred from homology"/>
<evidence type="ECO:0000259" key="9">
    <source>
        <dbReference type="Pfam" id="PF12704"/>
    </source>
</evidence>
<keyword evidence="11" id="KW-1185">Reference proteome</keyword>
<protein>
    <submittedName>
        <fullName evidence="10">ABC transporter permease</fullName>
    </submittedName>
</protein>
<evidence type="ECO:0000256" key="4">
    <source>
        <dbReference type="ARBA" id="ARBA00022989"/>
    </source>
</evidence>
<evidence type="ECO:0000256" key="5">
    <source>
        <dbReference type="ARBA" id="ARBA00023136"/>
    </source>
</evidence>
<comment type="caution">
    <text evidence="10">The sequence shown here is derived from an EMBL/GenBank/DDBJ whole genome shotgun (WGS) entry which is preliminary data.</text>
</comment>
<dbReference type="NCBIfam" id="TIGR03434">
    <property type="entry name" value="ADOP"/>
    <property type="match status" value="1"/>
</dbReference>
<evidence type="ECO:0000313" key="10">
    <source>
        <dbReference type="EMBL" id="MFC5863200.1"/>
    </source>
</evidence>
<feature type="transmembrane region" description="Helical" evidence="7">
    <location>
        <begin position="415"/>
        <end position="435"/>
    </location>
</feature>
<feature type="transmembrane region" description="Helical" evidence="7">
    <location>
        <begin position="733"/>
        <end position="755"/>
    </location>
</feature>
<feature type="transmembrane region" description="Helical" evidence="7">
    <location>
        <begin position="685"/>
        <end position="713"/>
    </location>
</feature>
<evidence type="ECO:0000313" key="11">
    <source>
        <dbReference type="Proteomes" id="UP001596091"/>
    </source>
</evidence>
<keyword evidence="2" id="KW-1003">Cell membrane</keyword>
<dbReference type="PANTHER" id="PTHR30572">
    <property type="entry name" value="MEMBRANE COMPONENT OF TRANSPORTER-RELATED"/>
    <property type="match status" value="1"/>
</dbReference>
<evidence type="ECO:0000256" key="3">
    <source>
        <dbReference type="ARBA" id="ARBA00022692"/>
    </source>
</evidence>
<dbReference type="PANTHER" id="PTHR30572:SF4">
    <property type="entry name" value="ABC TRANSPORTER PERMEASE YTRF"/>
    <property type="match status" value="1"/>
</dbReference>
<feature type="domain" description="MacB-like periplasmic core" evidence="9">
    <location>
        <begin position="427"/>
        <end position="641"/>
    </location>
</feature>
<feature type="transmembrane region" description="Helical" evidence="7">
    <location>
        <begin position="364"/>
        <end position="385"/>
    </location>
</feature>
<feature type="domain" description="ABC3 transporter permease C-terminal" evidence="8">
    <location>
        <begin position="692"/>
        <end position="804"/>
    </location>
</feature>
<comment type="subcellular location">
    <subcellularLocation>
        <location evidence="1">Cell membrane</location>
        <topology evidence="1">Multi-pass membrane protein</topology>
    </subcellularLocation>
</comment>
<gene>
    <name evidence="10" type="ORF">ACFPT7_12920</name>
</gene>
<name>A0ABW1EIW3_9BACT</name>
<dbReference type="InterPro" id="IPR025857">
    <property type="entry name" value="MacB_PCD"/>
</dbReference>
<evidence type="ECO:0000256" key="1">
    <source>
        <dbReference type="ARBA" id="ARBA00004651"/>
    </source>
</evidence>
<evidence type="ECO:0000256" key="2">
    <source>
        <dbReference type="ARBA" id="ARBA00022475"/>
    </source>
</evidence>
<evidence type="ECO:0000256" key="7">
    <source>
        <dbReference type="SAM" id="Phobius"/>
    </source>
</evidence>
<dbReference type="EMBL" id="JBHSPH010000003">
    <property type="protein sequence ID" value="MFC5863200.1"/>
    <property type="molecule type" value="Genomic_DNA"/>
</dbReference>
<evidence type="ECO:0000259" key="8">
    <source>
        <dbReference type="Pfam" id="PF02687"/>
    </source>
</evidence>
<comment type="similarity">
    <text evidence="6">Belongs to the ABC-4 integral membrane protein family.</text>
</comment>
<dbReference type="Pfam" id="PF12704">
    <property type="entry name" value="MacB_PCD"/>
    <property type="match status" value="2"/>
</dbReference>
<dbReference type="InterPro" id="IPR050250">
    <property type="entry name" value="Macrolide_Exporter_MacB"/>
</dbReference>
<dbReference type="InterPro" id="IPR003838">
    <property type="entry name" value="ABC3_permease_C"/>
</dbReference>
<reference evidence="11" key="1">
    <citation type="journal article" date="2019" name="Int. J. Syst. Evol. Microbiol.">
        <title>The Global Catalogue of Microorganisms (GCM) 10K type strain sequencing project: providing services to taxonomists for standard genome sequencing and annotation.</title>
        <authorList>
            <consortium name="The Broad Institute Genomics Platform"/>
            <consortium name="The Broad Institute Genome Sequencing Center for Infectious Disease"/>
            <person name="Wu L."/>
            <person name="Ma J."/>
        </authorList>
    </citation>
    <scope>NUCLEOTIDE SEQUENCE [LARGE SCALE GENOMIC DNA]</scope>
    <source>
        <strain evidence="11">JCM 4087</strain>
    </source>
</reference>
<accession>A0ABW1EIW3</accession>
<dbReference type="Proteomes" id="UP001596091">
    <property type="component" value="Unassembled WGS sequence"/>
</dbReference>
<keyword evidence="3 7" id="KW-0812">Transmembrane</keyword>
<dbReference type="Pfam" id="PF02687">
    <property type="entry name" value="FtsX"/>
    <property type="match status" value="2"/>
</dbReference>
<dbReference type="InterPro" id="IPR017800">
    <property type="entry name" value="ADOP"/>
</dbReference>
<feature type="transmembrane region" description="Helical" evidence="7">
    <location>
        <begin position="775"/>
        <end position="796"/>
    </location>
</feature>
<keyword evidence="5 7" id="KW-0472">Membrane</keyword>
<feature type="transmembrane region" description="Helical" evidence="7">
    <location>
        <begin position="21"/>
        <end position="43"/>
    </location>
</feature>
<feature type="transmembrane region" description="Helical" evidence="7">
    <location>
        <begin position="267"/>
        <end position="291"/>
    </location>
</feature>
<organism evidence="10 11">
    <name type="scientific">Acidicapsa dinghuensis</name>
    <dbReference type="NCBI Taxonomy" id="2218256"/>
    <lineage>
        <taxon>Bacteria</taxon>
        <taxon>Pseudomonadati</taxon>
        <taxon>Acidobacteriota</taxon>
        <taxon>Terriglobia</taxon>
        <taxon>Terriglobales</taxon>
        <taxon>Acidobacteriaceae</taxon>
        <taxon>Acidicapsa</taxon>
    </lineage>
</organism>
<feature type="domain" description="ABC3 transporter permease C-terminal" evidence="8">
    <location>
        <begin position="273"/>
        <end position="388"/>
    </location>
</feature>
<dbReference type="RefSeq" id="WP_263339759.1">
    <property type="nucleotide sequence ID" value="NZ_JAGSYH010000005.1"/>
</dbReference>
<feature type="transmembrane region" description="Helical" evidence="7">
    <location>
        <begin position="322"/>
        <end position="344"/>
    </location>
</feature>
<sequence>MQVALQDLRFAFRQIIRNPGFSLTAVLSLTLGIGATVAVYSILYDAVLHPWPYAGIERICDVWLTDNAGHEGTWDLTGPQIRQLRQSHAVEDVVTSNYTNQTVTGGDIPEDVVVDEMSGSHFQFLGLTPVLGRYITPTDVPDGQDPQPVAVLSYKFWQRHYRGDPAVVGKTIQLNHKTYTILGVMPMRFTWRDGDIYTPLKMESDQAHRYGPEIKLKPGISFEAAAAEFRNLYQEFDKQTPNVFPKQFKVSVRGLADTYTRDLKKTMYLLFGAVALLLAIGCGNVSILLLARGTARQHEFAVRSAVGASQFRIVRQLLTESLLLSGVGAGLGVFVAYQSIAFIVPRLPDHSYPYEADFHINLPVLFFSVGLAILSGVVFGLFPALQSSQPKISQVMQAGTRRLTGSVKGRRMHTALIAGQIALTLLLMTAAGAAIQSFVRMNTVSLGYETQHTMSVEIPIRENAHTTWADRGRFLAELRDKIAATPGILSVGISTNATPPNSGWRVPVEVLGKPAAQEQEAHVEFVSPEYFSTLRIPFVKGRVWEQSEVERGATLVLVNQAFVRHYLAGEDAVGHSLRVPQFASLPPMLLAANGITGWLQIIGVVSDSLDDGLDKPVAPAVYAPYTLVMPPFTQVLVRTQSEPLVQVRSIRQRIASIDPDQQIVSDVRDLQGWIQHEPEFERGRLISILFGAFAFLGLTLAAVGLYSVVSYTVLQRTSELGVRVALGARRRDVLSLVARSAATSIGIGIAAGLALSFSLNRLIANWIESGVRDPFLILAVALILIAVAALACLVPARRATAIDPMVALRCE</sequence>
<evidence type="ECO:0000256" key="6">
    <source>
        <dbReference type="ARBA" id="ARBA00038076"/>
    </source>
</evidence>